<proteinExistence type="inferred from homology"/>
<keyword evidence="6 7" id="KW-0472">Membrane</keyword>
<reference evidence="9" key="1">
    <citation type="submission" date="2008-04" db="EMBL/GenBank/DDBJ databases">
        <title>Cloning and characterization of genes for the degradation of 2-hydroxypyridine of Rhodococcus sp. strain PY11.</title>
        <authorList>
            <person name="Gasparaviciute R."/>
            <person name="Rutkiene R."/>
            <person name="Casaite V."/>
            <person name="Meskiene R."/>
            <person name="Kutanovas S."/>
            <person name="Meskys R."/>
        </authorList>
    </citation>
    <scope>NUCLEOTIDE SEQUENCE</scope>
    <source>
        <strain evidence="9">PY11</strain>
    </source>
</reference>
<protein>
    <submittedName>
        <fullName evidence="9">Putative ABC-type nitrate/sulfonate/bicarbonate transport system, permease component</fullName>
    </submittedName>
</protein>
<feature type="transmembrane region" description="Helical" evidence="7">
    <location>
        <begin position="230"/>
        <end position="249"/>
    </location>
</feature>
<evidence type="ECO:0000256" key="3">
    <source>
        <dbReference type="ARBA" id="ARBA00022475"/>
    </source>
</evidence>
<accession>B5MAC0</accession>
<dbReference type="GO" id="GO:0055085">
    <property type="term" value="P:transmembrane transport"/>
    <property type="evidence" value="ECO:0007669"/>
    <property type="project" value="InterPro"/>
</dbReference>
<evidence type="ECO:0000256" key="4">
    <source>
        <dbReference type="ARBA" id="ARBA00022692"/>
    </source>
</evidence>
<comment type="subcellular location">
    <subcellularLocation>
        <location evidence="1 7">Cell membrane</location>
        <topology evidence="1 7">Multi-pass membrane protein</topology>
    </subcellularLocation>
</comment>
<organism evidence="9">
    <name type="scientific">Rhodococcus sp. PY11</name>
    <dbReference type="NCBI Taxonomy" id="551544"/>
    <lineage>
        <taxon>Bacteria</taxon>
        <taxon>Bacillati</taxon>
        <taxon>Actinomycetota</taxon>
        <taxon>Actinomycetes</taxon>
        <taxon>Mycobacteriales</taxon>
        <taxon>Nocardiaceae</taxon>
        <taxon>Rhodococcus</taxon>
    </lineage>
</organism>
<keyword evidence="4 7" id="KW-0812">Transmembrane</keyword>
<evidence type="ECO:0000313" key="9">
    <source>
        <dbReference type="EMBL" id="CAR47848.1"/>
    </source>
</evidence>
<dbReference type="InterPro" id="IPR000515">
    <property type="entry name" value="MetI-like"/>
</dbReference>
<feature type="transmembrane region" description="Helical" evidence="7">
    <location>
        <begin position="73"/>
        <end position="93"/>
    </location>
</feature>
<evidence type="ECO:0000259" key="8">
    <source>
        <dbReference type="PROSITE" id="PS50928"/>
    </source>
</evidence>
<feature type="transmembrane region" description="Helical" evidence="7">
    <location>
        <begin position="21"/>
        <end position="38"/>
    </location>
</feature>
<evidence type="ECO:0000256" key="7">
    <source>
        <dbReference type="RuleBase" id="RU363032"/>
    </source>
</evidence>
<dbReference type="InterPro" id="IPR035906">
    <property type="entry name" value="MetI-like_sf"/>
</dbReference>
<keyword evidence="5 7" id="KW-1133">Transmembrane helix</keyword>
<evidence type="ECO:0000256" key="5">
    <source>
        <dbReference type="ARBA" id="ARBA00022989"/>
    </source>
</evidence>
<dbReference type="PROSITE" id="PS50928">
    <property type="entry name" value="ABC_TM1"/>
    <property type="match status" value="1"/>
</dbReference>
<dbReference type="CDD" id="cd06261">
    <property type="entry name" value="TM_PBP2"/>
    <property type="match status" value="1"/>
</dbReference>
<feature type="transmembrane region" description="Helical" evidence="7">
    <location>
        <begin position="105"/>
        <end position="126"/>
    </location>
</feature>
<dbReference type="PANTHER" id="PTHR30151">
    <property type="entry name" value="ALKANE SULFONATE ABC TRANSPORTER-RELATED, MEMBRANE SUBUNIT"/>
    <property type="match status" value="1"/>
</dbReference>
<reference evidence="9" key="2">
    <citation type="submission" date="2008-08" db="EMBL/GenBank/DDBJ databases">
        <title>Analysis of genes encoding degradation of pyridine and pyridinols.</title>
        <authorList>
            <person name="Gasparaviciute R."/>
        </authorList>
    </citation>
    <scope>NUCLEOTIDE SEQUENCE</scope>
    <source>
        <strain evidence="9">PY11</strain>
    </source>
</reference>
<comment type="similarity">
    <text evidence="7">Belongs to the binding-protein-dependent transport system permease family.</text>
</comment>
<evidence type="ECO:0000256" key="2">
    <source>
        <dbReference type="ARBA" id="ARBA00022448"/>
    </source>
</evidence>
<dbReference type="Pfam" id="PF00528">
    <property type="entry name" value="BPD_transp_1"/>
    <property type="match status" value="1"/>
</dbReference>
<keyword evidence="3" id="KW-1003">Cell membrane</keyword>
<dbReference type="GO" id="GO:0005886">
    <property type="term" value="C:plasma membrane"/>
    <property type="evidence" value="ECO:0007669"/>
    <property type="project" value="UniProtKB-SubCell"/>
</dbReference>
<evidence type="ECO:0000256" key="1">
    <source>
        <dbReference type="ARBA" id="ARBA00004651"/>
    </source>
</evidence>
<name>B5MAC0_9NOCA</name>
<dbReference type="Gene3D" id="1.10.3720.10">
    <property type="entry name" value="MetI-like"/>
    <property type="match status" value="1"/>
</dbReference>
<feature type="domain" description="ABC transmembrane type-1" evidence="8">
    <location>
        <begin position="68"/>
        <end position="248"/>
    </location>
</feature>
<dbReference type="PANTHER" id="PTHR30151:SF38">
    <property type="entry name" value="ALIPHATIC SULFONATES TRANSPORT PERMEASE PROTEIN SSUC-RELATED"/>
    <property type="match status" value="1"/>
</dbReference>
<evidence type="ECO:0000256" key="6">
    <source>
        <dbReference type="ARBA" id="ARBA00023136"/>
    </source>
</evidence>
<dbReference type="AlphaFoldDB" id="B5MAC0"/>
<feature type="transmembrane region" description="Helical" evidence="7">
    <location>
        <begin position="132"/>
        <end position="149"/>
    </location>
</feature>
<keyword evidence="2 7" id="KW-0813">Transport</keyword>
<feature type="transmembrane region" description="Helical" evidence="7">
    <location>
        <begin position="198"/>
        <end position="218"/>
    </location>
</feature>
<dbReference type="EMBL" id="FM202432">
    <property type="protein sequence ID" value="CAR47848.1"/>
    <property type="molecule type" value="Genomic_DNA"/>
</dbReference>
<sequence length="263" mass="28795">MTSITLAPPGAAAGSRARVQAALSAAGVLSIVAVWWIAGDATRFLPGVGEVFGSLPTFLSSPLVWQEAALTTWRVVCSLAIGFVLGTAAAVVMTRMEFWGRVVGAYVAIATAVPSTILALLALFIFRKSDAGVVFVVAVTTFPFIAVLLREGLRSLSGNLDEMTSVYRFGRASAVRHVVLPQVLPYALTALRNEYAHAWKVVVLAELFIINSGMGWQFSQAFDRFQLQRVMHWLLLFVAILLVTEYLIIRPAEQRALRWKERE</sequence>
<dbReference type="SUPFAM" id="SSF161098">
    <property type="entry name" value="MetI-like"/>
    <property type="match status" value="1"/>
</dbReference>
<gene>
    <name evidence="9" type="primary">hpoS</name>
</gene>